<evidence type="ECO:0000313" key="5">
    <source>
        <dbReference type="EMBL" id="MCC2211371.1"/>
    </source>
</evidence>
<dbReference type="Proteomes" id="UP001198242">
    <property type="component" value="Unassembled WGS sequence"/>
</dbReference>
<dbReference type="PANTHER" id="PTHR43308">
    <property type="entry name" value="OUTER MEMBRANE PROTEIN ALPHA-RELATED"/>
    <property type="match status" value="1"/>
</dbReference>
<evidence type="ECO:0000313" key="6">
    <source>
        <dbReference type="Proteomes" id="UP001198242"/>
    </source>
</evidence>
<feature type="domain" description="SLH" evidence="4">
    <location>
        <begin position="86"/>
        <end position="144"/>
    </location>
</feature>
<sequence>MKRIMSILLAFVMLSSALEAFAAVSYNDVTDEHWAAEYIEQLTDKGILFGTPEGNILPENNITRAEIAAMISRTYDEEYVNTLSFNDIQGHWAQKDIERLVDKGIILTDESGEEYMPDKYLTRIEMIRYVLRWLDLAGQAELETKSTSYVDDYMISESDKGYINTAKKYDIISGYPDNSVRPYGNITRGEVFKIFCIAWDIKTSGISATPEPTQNPSPSPTPRVIRGGGGGSSNRKAEVEFSIPDTAHTDTVIEFTTENKYVKSIEWILKRYSDEAQEYEPVSVDEYIDGTLTDKGGSFRIKTAGKYRICASASNSRGIKYEYSKDITVYDTTNVNIQIPEYTHTDTQINISANTDKEPADGAAKWNVLFEGKPIENIAEHIDGSLDGNDNTVILKKSGSYTFEYEITDTANRSFKDSKTITVYPVPELIFETSDTVHTDNVFPVAQKSDLSGYDVSWYLSKDNGDQKPYTEYTGFVLNENGGDIQLSDCGSYTLILSAVDTTGRSFEYSKNIKVMPVTKMSFTMQETAHTDTDVNITAEYVNIDAADTRWSVAKDGVEKEYTEYADGILNADGGSIRFKTDGDYTVTARFTDSAGREYTASRTIKVYKVPVLSYGDNALPEYAYTDSDILIKPDVQNLDSLNIEWYINDKPYSEYADGKLDNSGGTIRFKKKGHYTVTASITDETGREYRYDAKTDIYSVPQIGFEVPENTHTDINTEIKTNIIEADGLDIVWKISKDNGEFKELADGTIQNEGGTIRFKDKGSYILKASVTDSFGRVFEYSSEIIKVYPVPEVDFSADSGAEYPLPLYGYKDKNITVIPKVNELGSLKIQWLISKDGKAEKDYSAYVQGAMTNDGGNITFTNTGDYTLIAKVTDETGRVFTYSEDIMINATPEIDFTVPEYGYAGETVNISSDNSYKSEWTISKDSGKSEKYGKYADGTLTDKGGAVSFKDKGVYNITLTVTDRAGKTYSCTKKIRIIVPPLMRIEIPEYSYTDTEIAVVSENENMSNLNAEWYINDKPYQTYAAGTLANTGGTVRFSKSGAYSVKALVTDEYGKEYTFASEPITIYPSLTPSFEMPEYTYTNTNIDISNVSGTGIVWTINGKEYTKYAAGSLTDNGGSISFNKSGDYTLEAAVTDEKGRKFKYEKSISVYEVSRIELALSTNEAYTDEKVTIIADTENTGDISWYISKDGAQKQNYLKHAGGSLGNSGGELTFKETGIYTVYAIASDKTGRTYTEQAVITVTDAPEMELDIDKETVYIQETVRVSTRLSNIGDSEIAWYIEKNGEKKPYNDYVTGTLSNYGGNIYFSQGGEYTVYAVLTDRKGNKKEKSCNITIYGRPSISIDISETGYVGIGNKVITEVSGGDWDKIQWYISKNGAAKKNYLEYADGALTNDGGQITFNQTGTYILYAELTDKAGNTAITSESINIYNMPSADIIVPEITHTDTPVTVTAAFKNAPNSVSWYISKNNGSEVLYTNYCTGLLSKTSGQISFKSYGTYRLIARTTDAGGQKREFTTLVRVYPKPNLTTSLARNMHIDSSYGASYSVSKWGNQNIEWKLEKDGTPVNMTDYGTFNFSSGSISAAFNVLGSYELIAYIEDETEKVFRYAIPIEVYNTAPYVSGVSVNKTRRYSNGKYYTTLSPSAVDPDGDIIMGYEYQNKPSNDYYPIGTTYVKVRAKDRYGKFSDWYTVDVTISNSAPEAPTIYRDPDTISIAPGSSMTLTATSTDPDGDAVHFEWEGVTDDGTYPIGKHIIRCRAIDTAGLKSPATAVVFFAADEMSGGGMELVDAESRIVEEGIDGATISKYEFDVPAVDGHSGNDYGQVRGFNVHTGEWELIEKRDVSNGITMTGTLEQGKYSKLEFFYYASHCMYNKCNITYNVEFYFPAE</sequence>
<feature type="chain" id="PRO_5042142558" evidence="3">
    <location>
        <begin position="23"/>
        <end position="1887"/>
    </location>
</feature>
<dbReference type="InterPro" id="IPR051465">
    <property type="entry name" value="Cell_Envelope_Struct_Comp"/>
</dbReference>
<evidence type="ECO:0000256" key="3">
    <source>
        <dbReference type="SAM" id="SignalP"/>
    </source>
</evidence>
<dbReference type="InterPro" id="IPR035986">
    <property type="entry name" value="PKD_dom_sf"/>
</dbReference>
<dbReference type="SMART" id="SM00089">
    <property type="entry name" value="PKD"/>
    <property type="match status" value="4"/>
</dbReference>
<dbReference type="InterPro" id="IPR022409">
    <property type="entry name" value="PKD/Chitinase_dom"/>
</dbReference>
<keyword evidence="3" id="KW-0732">Signal</keyword>
<organism evidence="5 6">
    <name type="scientific">Hominilimicola fabiformis</name>
    <dbReference type="NCBI Taxonomy" id="2885356"/>
    <lineage>
        <taxon>Bacteria</taxon>
        <taxon>Bacillati</taxon>
        <taxon>Bacillota</taxon>
        <taxon>Clostridia</taxon>
        <taxon>Eubacteriales</taxon>
        <taxon>Oscillospiraceae</taxon>
        <taxon>Hominilimicola</taxon>
    </lineage>
</organism>
<feature type="domain" description="SLH" evidence="4">
    <location>
        <begin position="146"/>
        <end position="209"/>
    </location>
</feature>
<evidence type="ECO:0000256" key="2">
    <source>
        <dbReference type="SAM" id="MobiDB-lite"/>
    </source>
</evidence>
<dbReference type="InterPro" id="IPR001119">
    <property type="entry name" value="SLH_dom"/>
</dbReference>
<protein>
    <submittedName>
        <fullName evidence="5">S-layer homology domain-containing protein</fullName>
    </submittedName>
</protein>
<comment type="caution">
    <text evidence="5">The sequence shown here is derived from an EMBL/GenBank/DDBJ whole genome shotgun (WGS) entry which is preliminary data.</text>
</comment>
<dbReference type="EMBL" id="JAJEQM010000016">
    <property type="protein sequence ID" value="MCC2211371.1"/>
    <property type="molecule type" value="Genomic_DNA"/>
</dbReference>
<dbReference type="Pfam" id="PF00395">
    <property type="entry name" value="SLH"/>
    <property type="match status" value="3"/>
</dbReference>
<accession>A0AAE3JAE8</accession>
<gene>
    <name evidence="5" type="ORF">LKE05_11305</name>
</gene>
<feature type="domain" description="SLH" evidence="4">
    <location>
        <begin position="22"/>
        <end position="85"/>
    </location>
</feature>
<reference evidence="5 6" key="1">
    <citation type="submission" date="2021-10" db="EMBL/GenBank/DDBJ databases">
        <title>Anaerobic single-cell dispensing facilitates the cultivation of human gut bacteria.</title>
        <authorList>
            <person name="Afrizal A."/>
        </authorList>
    </citation>
    <scope>NUCLEOTIDE SEQUENCE [LARGE SCALE GENOMIC DNA]</scope>
    <source>
        <strain evidence="5 6">CLA-AA-H232</strain>
    </source>
</reference>
<dbReference type="Gene3D" id="2.60.40.10">
    <property type="entry name" value="Immunoglobulins"/>
    <property type="match status" value="2"/>
</dbReference>
<feature type="signal peptide" evidence="3">
    <location>
        <begin position="1"/>
        <end position="22"/>
    </location>
</feature>
<proteinExistence type="predicted"/>
<feature type="region of interest" description="Disordered" evidence="2">
    <location>
        <begin position="207"/>
        <end position="236"/>
    </location>
</feature>
<dbReference type="SUPFAM" id="SSF49299">
    <property type="entry name" value="PKD domain"/>
    <property type="match status" value="2"/>
</dbReference>
<evidence type="ECO:0000259" key="4">
    <source>
        <dbReference type="PROSITE" id="PS51272"/>
    </source>
</evidence>
<evidence type="ECO:0000256" key="1">
    <source>
        <dbReference type="ARBA" id="ARBA00022737"/>
    </source>
</evidence>
<keyword evidence="1" id="KW-0677">Repeat</keyword>
<dbReference type="PANTHER" id="PTHR43308:SF5">
    <property type="entry name" value="S-LAYER PROTEIN _ PEPTIDOGLYCAN ENDO-BETA-N-ACETYLGLUCOSAMINIDASE"/>
    <property type="match status" value="1"/>
</dbReference>
<name>A0AAE3JAE8_9FIRM</name>
<dbReference type="PROSITE" id="PS51272">
    <property type="entry name" value="SLH"/>
    <property type="match status" value="3"/>
</dbReference>
<dbReference type="InterPro" id="IPR013783">
    <property type="entry name" value="Ig-like_fold"/>
</dbReference>
<keyword evidence="6" id="KW-1185">Reference proteome</keyword>
<dbReference type="RefSeq" id="WP_308456931.1">
    <property type="nucleotide sequence ID" value="NZ_JAJEQM010000016.1"/>
</dbReference>